<name>A0ABW3CGB7_9ACTN</name>
<dbReference type="InterPro" id="IPR032675">
    <property type="entry name" value="LRR_dom_sf"/>
</dbReference>
<comment type="caution">
    <text evidence="1">The sequence shown here is derived from an EMBL/GenBank/DDBJ whole genome shotgun (WGS) entry which is preliminary data.</text>
</comment>
<sequence length="139" mass="15765">MTVGENLSEFAGKPVVDFLDPWSYGSPKTCEHKPLDKKLLADPGQVAWRLRYSGCCDVRERFMETVDTTKVTHVVTGYDTWVDAEDAPRLTHLETLDLHHHFLSEPMMERIRAALPGVRVDLEGGKDPQTDHRYVAVSE</sequence>
<evidence type="ECO:0008006" key="3">
    <source>
        <dbReference type="Google" id="ProtNLM"/>
    </source>
</evidence>
<dbReference type="EMBL" id="JBHTIR010001633">
    <property type="protein sequence ID" value="MFD0852787.1"/>
    <property type="molecule type" value="Genomic_DNA"/>
</dbReference>
<keyword evidence="2" id="KW-1185">Reference proteome</keyword>
<accession>A0ABW3CGB7</accession>
<organism evidence="1 2">
    <name type="scientific">Actinomadura adrarensis</name>
    <dbReference type="NCBI Taxonomy" id="1819600"/>
    <lineage>
        <taxon>Bacteria</taxon>
        <taxon>Bacillati</taxon>
        <taxon>Actinomycetota</taxon>
        <taxon>Actinomycetes</taxon>
        <taxon>Streptosporangiales</taxon>
        <taxon>Thermomonosporaceae</taxon>
        <taxon>Actinomadura</taxon>
    </lineage>
</organism>
<protein>
    <recommendedName>
        <fullName evidence="3">Leucine-rich repeat domain-containing protein</fullName>
    </recommendedName>
</protein>
<evidence type="ECO:0000313" key="2">
    <source>
        <dbReference type="Proteomes" id="UP001597083"/>
    </source>
</evidence>
<gene>
    <name evidence="1" type="ORF">ACFQ07_11155</name>
</gene>
<evidence type="ECO:0000313" key="1">
    <source>
        <dbReference type="EMBL" id="MFD0852787.1"/>
    </source>
</evidence>
<reference evidence="2" key="1">
    <citation type="journal article" date="2019" name="Int. J. Syst. Evol. Microbiol.">
        <title>The Global Catalogue of Microorganisms (GCM) 10K type strain sequencing project: providing services to taxonomists for standard genome sequencing and annotation.</title>
        <authorList>
            <consortium name="The Broad Institute Genomics Platform"/>
            <consortium name="The Broad Institute Genome Sequencing Center for Infectious Disease"/>
            <person name="Wu L."/>
            <person name="Ma J."/>
        </authorList>
    </citation>
    <scope>NUCLEOTIDE SEQUENCE [LARGE SCALE GENOMIC DNA]</scope>
    <source>
        <strain evidence="2">JCM 31696</strain>
    </source>
</reference>
<dbReference type="Proteomes" id="UP001597083">
    <property type="component" value="Unassembled WGS sequence"/>
</dbReference>
<proteinExistence type="predicted"/>
<dbReference type="Gene3D" id="3.80.10.10">
    <property type="entry name" value="Ribonuclease Inhibitor"/>
    <property type="match status" value="1"/>
</dbReference>